<dbReference type="EMBL" id="JAAAXJ010000007">
    <property type="protein sequence ID" value="NBJ25503.1"/>
    <property type="molecule type" value="Genomic_DNA"/>
</dbReference>
<organism evidence="3 4">
    <name type="scientific">Microvirga arsenatis</name>
    <dbReference type="NCBI Taxonomy" id="2692265"/>
    <lineage>
        <taxon>Bacteria</taxon>
        <taxon>Pseudomonadati</taxon>
        <taxon>Pseudomonadota</taxon>
        <taxon>Alphaproteobacteria</taxon>
        <taxon>Hyphomicrobiales</taxon>
        <taxon>Methylobacteriaceae</taxon>
        <taxon>Microvirga</taxon>
    </lineage>
</organism>
<comment type="caution">
    <text evidence="3">The sequence shown here is derived from an EMBL/GenBank/DDBJ whole genome shotgun (WGS) entry which is preliminary data.</text>
</comment>
<sequence length="261" mass="28145">MPLRFLIAALAFAANLTALQPAQAAGGRLEIARGEFRLRLDDGRVLAREALVGARLVIKEGGETLRVLIDSVHEEHPASGEPLVLYHLLIEEAAGQGSREACLPDARGRRLGLPLLNESGIAFTCTSGAEGKCILMGYRPWDDRADAPMRDLHAACIHMLRAAYGGDDDATTRDGTVIDVYDRFGIQLPEAVDPLPFEAAWGRDGALCVAHPRVAANVTLADLARRYPRLRGRLGPEACTEEAMRLHPGALLFNRSGVTAP</sequence>
<dbReference type="Pfam" id="PF20032">
    <property type="entry name" value="ADYC"/>
    <property type="match status" value="1"/>
</dbReference>
<dbReference type="RefSeq" id="WP_161722903.1">
    <property type="nucleotide sequence ID" value="NZ_JAAAXI010000006.1"/>
</dbReference>
<accession>A0ABW9Z2I0</accession>
<gene>
    <name evidence="3" type="ORF">GR303_14175</name>
</gene>
<name>A0ABW9Z2I0_9HYPH</name>
<dbReference type="Proteomes" id="UP000818323">
    <property type="component" value="Unassembled WGS sequence"/>
</dbReference>
<feature type="chain" id="PRO_5045656914" description="ADYC domain-containing protein" evidence="1">
    <location>
        <begin position="25"/>
        <end position="261"/>
    </location>
</feature>
<evidence type="ECO:0000259" key="2">
    <source>
        <dbReference type="Pfam" id="PF20032"/>
    </source>
</evidence>
<protein>
    <recommendedName>
        <fullName evidence="2">ADYC domain-containing protein</fullName>
    </recommendedName>
</protein>
<evidence type="ECO:0000313" key="3">
    <source>
        <dbReference type="EMBL" id="NBJ25503.1"/>
    </source>
</evidence>
<dbReference type="InterPro" id="IPR045426">
    <property type="entry name" value="ADYC"/>
</dbReference>
<feature type="domain" description="ADYC" evidence="2">
    <location>
        <begin position="49"/>
        <end position="214"/>
    </location>
</feature>
<reference evidence="3 4" key="1">
    <citation type="submission" date="2020-01" db="EMBL/GenBank/DDBJ databases">
        <title>Microvirga sp. nov., an arsenate reduction bacterium isolated from Tibet hotspring sediments.</title>
        <authorList>
            <person name="Yuan C.-G."/>
        </authorList>
    </citation>
    <scope>NUCLEOTIDE SEQUENCE [LARGE SCALE GENOMIC DNA]</scope>
    <source>
        <strain evidence="3 4">SYSU G3D203</strain>
    </source>
</reference>
<keyword evidence="4" id="KW-1185">Reference proteome</keyword>
<feature type="signal peptide" evidence="1">
    <location>
        <begin position="1"/>
        <end position="24"/>
    </location>
</feature>
<proteinExistence type="predicted"/>
<evidence type="ECO:0000313" key="4">
    <source>
        <dbReference type="Proteomes" id="UP000818323"/>
    </source>
</evidence>
<keyword evidence="1" id="KW-0732">Signal</keyword>
<evidence type="ECO:0000256" key="1">
    <source>
        <dbReference type="SAM" id="SignalP"/>
    </source>
</evidence>